<evidence type="ECO:0000259" key="2">
    <source>
        <dbReference type="Pfam" id="PF25896"/>
    </source>
</evidence>
<dbReference type="InterPro" id="IPR058942">
    <property type="entry name" value="AT3G52170-like"/>
</dbReference>
<dbReference type="Proteomes" id="UP001642260">
    <property type="component" value="Unassembled WGS sequence"/>
</dbReference>
<organism evidence="3 4">
    <name type="scientific">Eruca vesicaria subsp. sativa</name>
    <name type="common">Garden rocket</name>
    <name type="synonym">Eruca sativa</name>
    <dbReference type="NCBI Taxonomy" id="29727"/>
    <lineage>
        <taxon>Eukaryota</taxon>
        <taxon>Viridiplantae</taxon>
        <taxon>Streptophyta</taxon>
        <taxon>Embryophyta</taxon>
        <taxon>Tracheophyta</taxon>
        <taxon>Spermatophyta</taxon>
        <taxon>Magnoliopsida</taxon>
        <taxon>eudicotyledons</taxon>
        <taxon>Gunneridae</taxon>
        <taxon>Pentapetalae</taxon>
        <taxon>rosids</taxon>
        <taxon>malvids</taxon>
        <taxon>Brassicales</taxon>
        <taxon>Brassicaceae</taxon>
        <taxon>Brassiceae</taxon>
        <taxon>Eruca</taxon>
    </lineage>
</organism>
<feature type="domain" description="AT3G52170-like helix-turn-helix" evidence="2">
    <location>
        <begin position="31"/>
        <end position="79"/>
    </location>
</feature>
<protein>
    <recommendedName>
        <fullName evidence="2">AT3G52170-like helix-turn-helix domain-containing protein</fullName>
    </recommendedName>
</protein>
<sequence length="417" mass="45488">MHSIKTSCAGQIFALAKPHDSVGKKTRNRIPKEERKTLVVSFINKHQKLNNGSFPSLSLTHKEVGGSFYTIREIVREIIQENRVLGTSDLVLDSKGDDQTLSRSTVLMDLVPPLSLSPDGIDSLSDQSHNLSSEPGETKSTKNINGSKVGLEDRGSDILKYKEVNVYQLSESVGSTDISSNQFSASCAEENDTKHVNAKTICDSVDVKPQDKELKVDNKDSRFEKLPFVETEVKNPLNTDEIVNDDEAVMTGMVNMTKDTLGTDDLLPAETVVETFSVTSTMESSDVQPSELASVDLGEITSLIYVVPEEQWTQVIVGQMPNHISVDTEKKVEEKAVSHAPVIRNIHETKEFSNGSLTTEQTIMPTSGTESGNCKNGTAISEVTSVEKATVEKGKVDVSDSSSSQKANIATLNRIKP</sequence>
<evidence type="ECO:0000313" key="3">
    <source>
        <dbReference type="EMBL" id="CAH8384746.1"/>
    </source>
</evidence>
<dbReference type="PANTHER" id="PTHR34568:SF1">
    <property type="entry name" value="DNA BINDING PROTEIN"/>
    <property type="match status" value="1"/>
</dbReference>
<feature type="compositionally biased region" description="Polar residues" evidence="1">
    <location>
        <begin position="124"/>
        <end position="135"/>
    </location>
</feature>
<dbReference type="AlphaFoldDB" id="A0ABC8LMK7"/>
<dbReference type="EMBL" id="CAKOAT010630710">
    <property type="protein sequence ID" value="CAH8384746.1"/>
    <property type="molecule type" value="Genomic_DNA"/>
</dbReference>
<gene>
    <name evidence="3" type="ORF">ERUC_LOCUS37229</name>
</gene>
<evidence type="ECO:0000256" key="1">
    <source>
        <dbReference type="SAM" id="MobiDB-lite"/>
    </source>
</evidence>
<name>A0ABC8LMK7_ERUVS</name>
<proteinExistence type="predicted"/>
<reference evidence="3 4" key="1">
    <citation type="submission" date="2022-03" db="EMBL/GenBank/DDBJ databases">
        <authorList>
            <person name="Macdonald S."/>
            <person name="Ahmed S."/>
            <person name="Newling K."/>
        </authorList>
    </citation>
    <scope>NUCLEOTIDE SEQUENCE [LARGE SCALE GENOMIC DNA]</scope>
</reference>
<feature type="region of interest" description="Disordered" evidence="1">
    <location>
        <begin position="392"/>
        <end position="417"/>
    </location>
</feature>
<dbReference type="Pfam" id="PF25896">
    <property type="entry name" value="HTH_AT3G52170"/>
    <property type="match status" value="1"/>
</dbReference>
<keyword evidence="4" id="KW-1185">Reference proteome</keyword>
<evidence type="ECO:0000313" key="4">
    <source>
        <dbReference type="Proteomes" id="UP001642260"/>
    </source>
</evidence>
<dbReference type="PANTHER" id="PTHR34568">
    <property type="entry name" value="RRM DOMAIN-CONTAINING PROTEIN"/>
    <property type="match status" value="1"/>
</dbReference>
<comment type="caution">
    <text evidence="3">The sequence shown here is derived from an EMBL/GenBank/DDBJ whole genome shotgun (WGS) entry which is preliminary data.</text>
</comment>
<accession>A0ABC8LMK7</accession>
<dbReference type="InterPro" id="IPR058941">
    <property type="entry name" value="HTH_AT3G52170-like"/>
</dbReference>
<feature type="region of interest" description="Disordered" evidence="1">
    <location>
        <begin position="118"/>
        <end position="149"/>
    </location>
</feature>